<dbReference type="Proteomes" id="UP000053097">
    <property type="component" value="Unassembled WGS sequence"/>
</dbReference>
<dbReference type="EMBL" id="KK107019">
    <property type="protein sequence ID" value="EZA62734.1"/>
    <property type="molecule type" value="Genomic_DNA"/>
</dbReference>
<reference evidence="2 3" key="1">
    <citation type="journal article" date="2014" name="Curr. Biol.">
        <title>The genome of the clonal raider ant Cerapachys biroi.</title>
        <authorList>
            <person name="Oxley P.R."/>
            <person name="Ji L."/>
            <person name="Fetter-Pruneda I."/>
            <person name="McKenzie S.K."/>
            <person name="Li C."/>
            <person name="Hu H."/>
            <person name="Zhang G."/>
            <person name="Kronauer D.J."/>
        </authorList>
    </citation>
    <scope>NUCLEOTIDE SEQUENCE [LARGE SCALE GENOMIC DNA]</scope>
</reference>
<evidence type="ECO:0000313" key="1">
    <source>
        <dbReference type="EMBL" id="EZA55121.1"/>
    </source>
</evidence>
<name>A0A026X5K9_OOCBI</name>
<evidence type="ECO:0000313" key="3">
    <source>
        <dbReference type="Proteomes" id="UP000053097"/>
    </source>
</evidence>
<protein>
    <submittedName>
        <fullName evidence="2">Uncharacterized protein</fullName>
    </submittedName>
</protein>
<dbReference type="AlphaFoldDB" id="A0A026X5K9"/>
<organism evidence="2 3">
    <name type="scientific">Ooceraea biroi</name>
    <name type="common">Clonal raider ant</name>
    <name type="synonym">Cerapachys biroi</name>
    <dbReference type="NCBI Taxonomy" id="2015173"/>
    <lineage>
        <taxon>Eukaryota</taxon>
        <taxon>Metazoa</taxon>
        <taxon>Ecdysozoa</taxon>
        <taxon>Arthropoda</taxon>
        <taxon>Hexapoda</taxon>
        <taxon>Insecta</taxon>
        <taxon>Pterygota</taxon>
        <taxon>Neoptera</taxon>
        <taxon>Endopterygota</taxon>
        <taxon>Hymenoptera</taxon>
        <taxon>Apocrita</taxon>
        <taxon>Aculeata</taxon>
        <taxon>Formicoidea</taxon>
        <taxon>Formicidae</taxon>
        <taxon>Dorylinae</taxon>
        <taxon>Ooceraea</taxon>
    </lineage>
</organism>
<accession>A0A026X5K9</accession>
<evidence type="ECO:0000313" key="2">
    <source>
        <dbReference type="EMBL" id="EZA62734.1"/>
    </source>
</evidence>
<proteinExistence type="predicted"/>
<keyword evidence="3" id="KW-1185">Reference proteome</keyword>
<gene>
    <name evidence="1" type="ORF">X777_05299</name>
    <name evidence="2" type="ORF">X777_07550</name>
</gene>
<dbReference type="EMBL" id="KK107226">
    <property type="protein sequence ID" value="EZA55121.1"/>
    <property type="molecule type" value="Genomic_DNA"/>
</dbReference>
<sequence>MPNAGAVIYRILVHILLPVSDQYWQLSTAWRYTPVSNLYWHNTGGQYCHDGKRYSPSIGPF</sequence>